<dbReference type="Pfam" id="PF13503">
    <property type="entry name" value="DUF4123"/>
    <property type="match status" value="1"/>
</dbReference>
<feature type="domain" description="DUF4123" evidence="1">
    <location>
        <begin position="31"/>
        <end position="140"/>
    </location>
</feature>
<organism evidence="2 3">
    <name type="scientific">Pseudomonas shirazensis</name>
    <dbReference type="NCBI Taxonomy" id="2745494"/>
    <lineage>
        <taxon>Bacteria</taxon>
        <taxon>Pseudomonadati</taxon>
        <taxon>Pseudomonadota</taxon>
        <taxon>Gammaproteobacteria</taxon>
        <taxon>Pseudomonadales</taxon>
        <taxon>Pseudomonadaceae</taxon>
        <taxon>Pseudomonas</taxon>
    </lineage>
</organism>
<proteinExistence type="predicted"/>
<dbReference type="RefSeq" id="WP_340612591.1">
    <property type="nucleotide sequence ID" value="NZ_JBBNAW010000013.1"/>
</dbReference>
<evidence type="ECO:0000259" key="1">
    <source>
        <dbReference type="Pfam" id="PF13503"/>
    </source>
</evidence>
<dbReference type="InterPro" id="IPR025391">
    <property type="entry name" value="DUF4123"/>
</dbReference>
<evidence type="ECO:0000313" key="3">
    <source>
        <dbReference type="Proteomes" id="UP001386972"/>
    </source>
</evidence>
<comment type="caution">
    <text evidence="2">The sequence shown here is derived from an EMBL/GenBank/DDBJ whole genome shotgun (WGS) entry which is preliminary data.</text>
</comment>
<dbReference type="Proteomes" id="UP001386972">
    <property type="component" value="Unassembled WGS sequence"/>
</dbReference>
<evidence type="ECO:0000313" key="2">
    <source>
        <dbReference type="EMBL" id="MEK2610484.1"/>
    </source>
</evidence>
<sequence>MQMPPDKEFVEQLRISSRYRLSGIIEMARLTPAAREKLMRMYGDCGWPLLQQAQFSNLRDSGPWLFGARADYGVTFQHSFMDNVARVASIAVCGWIVSALQPAQLLTHLSQANIAVAADGHRYLLRWHTATALRTLDKRRDLPGVSEWLAPIQRWWFAEPTPTGTVWPSIAGADRPSSAATPPLVLDQAFCLALAGDPLSYQIAEMTKKQYTCPKLSNECHGTRLGLIQHFLAEARRQGLSRDDDLIVYVLLIARYGAAISELQDWADAVAQTRDEHSSLHDNIQARL</sequence>
<name>A0ABU9A1R8_9PSED</name>
<gene>
    <name evidence="2" type="ORF">WLF18_15355</name>
</gene>
<keyword evidence="3" id="KW-1185">Reference proteome</keyword>
<reference evidence="2 3" key="1">
    <citation type="submission" date="2024-03" db="EMBL/GenBank/DDBJ databases">
        <title>Screening, Identification and Application of a Plant Lactobacillus Strain.</title>
        <authorList>
            <person name="Li Y.L."/>
        </authorList>
    </citation>
    <scope>NUCLEOTIDE SEQUENCE [LARGE SCALE GENOMIC DNA]</scope>
    <source>
        <strain evidence="2 3">JDB</strain>
    </source>
</reference>
<protein>
    <submittedName>
        <fullName evidence="2">DUF4123 domain-containing protein</fullName>
    </submittedName>
</protein>
<accession>A0ABU9A1R8</accession>
<dbReference type="EMBL" id="JBBNAW010000013">
    <property type="protein sequence ID" value="MEK2610484.1"/>
    <property type="molecule type" value="Genomic_DNA"/>
</dbReference>